<evidence type="ECO:0000313" key="2">
    <source>
        <dbReference type="EMBL" id="MDI1487627.1"/>
    </source>
</evidence>
<accession>A0AA43QKV1</accession>
<protein>
    <submittedName>
        <fullName evidence="2">Uncharacterized protein</fullName>
    </submittedName>
</protein>
<keyword evidence="3" id="KW-1185">Reference proteome</keyword>
<dbReference type="AlphaFoldDB" id="A0AA43QKV1"/>
<evidence type="ECO:0000256" key="1">
    <source>
        <dbReference type="SAM" id="SignalP"/>
    </source>
</evidence>
<feature type="signal peptide" evidence="1">
    <location>
        <begin position="1"/>
        <end position="16"/>
    </location>
</feature>
<proteinExistence type="predicted"/>
<organism evidence="2 3">
    <name type="scientific">Ramalina farinacea</name>
    <dbReference type="NCBI Taxonomy" id="258253"/>
    <lineage>
        <taxon>Eukaryota</taxon>
        <taxon>Fungi</taxon>
        <taxon>Dikarya</taxon>
        <taxon>Ascomycota</taxon>
        <taxon>Pezizomycotina</taxon>
        <taxon>Lecanoromycetes</taxon>
        <taxon>OSLEUM clade</taxon>
        <taxon>Lecanoromycetidae</taxon>
        <taxon>Lecanorales</taxon>
        <taxon>Lecanorineae</taxon>
        <taxon>Ramalinaceae</taxon>
        <taxon>Ramalina</taxon>
    </lineage>
</organism>
<reference evidence="2" key="1">
    <citation type="journal article" date="2023" name="Genome Biol. Evol.">
        <title>First Whole Genome Sequence and Flow Cytometry Genome Size Data for the Lichen-Forming Fungus Ramalina farinacea (Ascomycota).</title>
        <authorList>
            <person name="Llewellyn T."/>
            <person name="Mian S."/>
            <person name="Hill R."/>
            <person name="Leitch I.J."/>
            <person name="Gaya E."/>
        </authorList>
    </citation>
    <scope>NUCLEOTIDE SEQUENCE</scope>
    <source>
        <strain evidence="2">LIQ254RAFAR</strain>
    </source>
</reference>
<feature type="chain" id="PRO_5041371590" evidence="1">
    <location>
        <begin position="17"/>
        <end position="334"/>
    </location>
</feature>
<dbReference type="EMBL" id="JAPUFD010000006">
    <property type="protein sequence ID" value="MDI1487627.1"/>
    <property type="molecule type" value="Genomic_DNA"/>
</dbReference>
<keyword evidence="1" id="KW-0732">Signal</keyword>
<gene>
    <name evidence="2" type="ORF">OHK93_006897</name>
</gene>
<comment type="caution">
    <text evidence="2">The sequence shown here is derived from an EMBL/GenBank/DDBJ whole genome shotgun (WGS) entry which is preliminary data.</text>
</comment>
<evidence type="ECO:0000313" key="3">
    <source>
        <dbReference type="Proteomes" id="UP001161017"/>
    </source>
</evidence>
<sequence length="334" mass="36123">MRVLSLLALIPSVVYAAAVQPNANAISPQINGSSVADQLVNAMGLGSIDPRFTIDPEASPDAINSVSAYMNALSILTYLARMDFDGQLPDDKESSCMEPWTDVYVAVMKLGPEPLERRFAIWGLFLSIQYLYKTSFTDTTIDLIYNGQPVGTVLFRLTRPSTLEAAGFNSTNSTITNPNAVASEHDNSSITVLEAVPHTQVSYILNGKDLSPAAVYISLASALVIMAERGSASPMFYIAQRWAELNVWFKLTPERTVVRPAPPPQYMTVGEGIVAVWFTAVYMGRRQPPRYAEYTSLILYNDVRLGTINADYAAGPPAVQKPGSAAAGNGVATT</sequence>
<name>A0AA43QKV1_9LECA</name>
<dbReference type="Proteomes" id="UP001161017">
    <property type="component" value="Unassembled WGS sequence"/>
</dbReference>